<proteinExistence type="predicted"/>
<dbReference type="AlphaFoldDB" id="A0A1L9MZG3"/>
<feature type="transmembrane region" description="Helical" evidence="1">
    <location>
        <begin position="12"/>
        <end position="36"/>
    </location>
</feature>
<dbReference type="EMBL" id="KV878205">
    <property type="protein sequence ID" value="OJI82418.1"/>
    <property type="molecule type" value="Genomic_DNA"/>
</dbReference>
<keyword evidence="1" id="KW-0812">Transmembrane</keyword>
<evidence type="ECO:0000256" key="1">
    <source>
        <dbReference type="SAM" id="Phobius"/>
    </source>
</evidence>
<keyword evidence="1" id="KW-0472">Membrane</keyword>
<sequence length="77" mass="8834">MGSLVYAVLQKFSRYGTLGVSMGLLLGTFYYLLYVYTPTSILQMFFWLTVLAQHKEHCNSYYEPTPSKRVVGRVELG</sequence>
<evidence type="ECO:0000313" key="2">
    <source>
        <dbReference type="EMBL" id="OJI82418.1"/>
    </source>
</evidence>
<gene>
    <name evidence="2" type="ORF">ASPTUDRAFT_45887</name>
</gene>
<keyword evidence="3" id="KW-1185">Reference proteome</keyword>
<reference evidence="3" key="1">
    <citation type="journal article" date="2017" name="Genome Biol.">
        <title>Comparative genomics reveals high biological diversity and specific adaptations in the industrially and medically important fungal genus Aspergillus.</title>
        <authorList>
            <person name="de Vries R.P."/>
            <person name="Riley R."/>
            <person name="Wiebenga A."/>
            <person name="Aguilar-Osorio G."/>
            <person name="Amillis S."/>
            <person name="Uchima C.A."/>
            <person name="Anderluh G."/>
            <person name="Asadollahi M."/>
            <person name="Askin M."/>
            <person name="Barry K."/>
            <person name="Battaglia E."/>
            <person name="Bayram O."/>
            <person name="Benocci T."/>
            <person name="Braus-Stromeyer S.A."/>
            <person name="Caldana C."/>
            <person name="Canovas D."/>
            <person name="Cerqueira G.C."/>
            <person name="Chen F."/>
            <person name="Chen W."/>
            <person name="Choi C."/>
            <person name="Clum A."/>
            <person name="Dos Santos R.A."/>
            <person name="Damasio A.R."/>
            <person name="Diallinas G."/>
            <person name="Emri T."/>
            <person name="Fekete E."/>
            <person name="Flipphi M."/>
            <person name="Freyberg S."/>
            <person name="Gallo A."/>
            <person name="Gournas C."/>
            <person name="Habgood R."/>
            <person name="Hainaut M."/>
            <person name="Harispe M.L."/>
            <person name="Henrissat B."/>
            <person name="Hilden K.S."/>
            <person name="Hope R."/>
            <person name="Hossain A."/>
            <person name="Karabika E."/>
            <person name="Karaffa L."/>
            <person name="Karanyi Z."/>
            <person name="Krasevec N."/>
            <person name="Kuo A."/>
            <person name="Kusch H."/>
            <person name="LaButti K."/>
            <person name="Lagendijk E.L."/>
            <person name="Lapidus A."/>
            <person name="Levasseur A."/>
            <person name="Lindquist E."/>
            <person name="Lipzen A."/>
            <person name="Logrieco A.F."/>
            <person name="MacCabe A."/>
            <person name="Maekelae M.R."/>
            <person name="Malavazi I."/>
            <person name="Melin P."/>
            <person name="Meyer V."/>
            <person name="Mielnichuk N."/>
            <person name="Miskei M."/>
            <person name="Molnar A.P."/>
            <person name="Mule G."/>
            <person name="Ngan C.Y."/>
            <person name="Orejas M."/>
            <person name="Orosz E."/>
            <person name="Ouedraogo J.P."/>
            <person name="Overkamp K.M."/>
            <person name="Park H.-S."/>
            <person name="Perrone G."/>
            <person name="Piumi F."/>
            <person name="Punt P.J."/>
            <person name="Ram A.F."/>
            <person name="Ramon A."/>
            <person name="Rauscher S."/>
            <person name="Record E."/>
            <person name="Riano-Pachon D.M."/>
            <person name="Robert V."/>
            <person name="Roehrig J."/>
            <person name="Ruller R."/>
            <person name="Salamov A."/>
            <person name="Salih N.S."/>
            <person name="Samson R.A."/>
            <person name="Sandor E."/>
            <person name="Sanguinetti M."/>
            <person name="Schuetze T."/>
            <person name="Sepcic K."/>
            <person name="Shelest E."/>
            <person name="Sherlock G."/>
            <person name="Sophianopoulou V."/>
            <person name="Squina F.M."/>
            <person name="Sun H."/>
            <person name="Susca A."/>
            <person name="Todd R.B."/>
            <person name="Tsang A."/>
            <person name="Unkles S.E."/>
            <person name="van de Wiele N."/>
            <person name="van Rossen-Uffink D."/>
            <person name="Oliveira J.V."/>
            <person name="Vesth T.C."/>
            <person name="Visser J."/>
            <person name="Yu J.-H."/>
            <person name="Zhou M."/>
            <person name="Andersen M.R."/>
            <person name="Archer D.B."/>
            <person name="Baker S.E."/>
            <person name="Benoit I."/>
            <person name="Brakhage A.A."/>
            <person name="Braus G.H."/>
            <person name="Fischer R."/>
            <person name="Frisvad J.C."/>
            <person name="Goldman G.H."/>
            <person name="Houbraken J."/>
            <person name="Oakley B."/>
            <person name="Pocsi I."/>
            <person name="Scazzocchio C."/>
            <person name="Seiboth B."/>
            <person name="vanKuyk P.A."/>
            <person name="Wortman J."/>
            <person name="Dyer P.S."/>
            <person name="Grigoriev I.V."/>
        </authorList>
    </citation>
    <scope>NUCLEOTIDE SEQUENCE [LARGE SCALE GENOMIC DNA]</scope>
    <source>
        <strain evidence="3">CBS 134.48</strain>
    </source>
</reference>
<organism evidence="2 3">
    <name type="scientific">Aspergillus tubingensis (strain CBS 134.48)</name>
    <dbReference type="NCBI Taxonomy" id="767770"/>
    <lineage>
        <taxon>Eukaryota</taxon>
        <taxon>Fungi</taxon>
        <taxon>Dikarya</taxon>
        <taxon>Ascomycota</taxon>
        <taxon>Pezizomycotina</taxon>
        <taxon>Eurotiomycetes</taxon>
        <taxon>Eurotiomycetidae</taxon>
        <taxon>Eurotiales</taxon>
        <taxon>Aspergillaceae</taxon>
        <taxon>Aspergillus</taxon>
        <taxon>Aspergillus subgen. Circumdati</taxon>
    </lineage>
</organism>
<dbReference type="VEuPathDB" id="FungiDB:ASPTUDRAFT_45887"/>
<keyword evidence="1" id="KW-1133">Transmembrane helix</keyword>
<evidence type="ECO:0000313" key="3">
    <source>
        <dbReference type="Proteomes" id="UP000184304"/>
    </source>
</evidence>
<dbReference type="Proteomes" id="UP000184304">
    <property type="component" value="Unassembled WGS sequence"/>
</dbReference>
<accession>A0A1L9MZG3</accession>
<protein>
    <submittedName>
        <fullName evidence="2">Uncharacterized protein</fullName>
    </submittedName>
</protein>
<name>A0A1L9MZG3_ASPTC</name>